<dbReference type="CDD" id="cd18564">
    <property type="entry name" value="ABC_6TM_exporter_like"/>
    <property type="match status" value="1"/>
</dbReference>
<dbReference type="KEGG" id="abas:ACPOL_6828"/>
<keyword evidence="6 12" id="KW-0067">ATP-binding</keyword>
<feature type="transmembrane region" description="Helical" evidence="9">
    <location>
        <begin position="178"/>
        <end position="196"/>
    </location>
</feature>
<keyword evidence="2" id="KW-0813">Transport</keyword>
<dbReference type="InterPro" id="IPR003439">
    <property type="entry name" value="ABC_transporter-like_ATP-bd"/>
</dbReference>
<dbReference type="Gene3D" id="1.20.1560.10">
    <property type="entry name" value="ABC transporter type 1, transmembrane domain"/>
    <property type="match status" value="1"/>
</dbReference>
<evidence type="ECO:0000256" key="7">
    <source>
        <dbReference type="ARBA" id="ARBA00022989"/>
    </source>
</evidence>
<name>A0A2Z5GAL2_9BACT</name>
<dbReference type="InterPro" id="IPR027417">
    <property type="entry name" value="P-loop_NTPase"/>
</dbReference>
<feature type="transmembrane region" description="Helical" evidence="9">
    <location>
        <begin position="154"/>
        <end position="172"/>
    </location>
</feature>
<evidence type="ECO:0000256" key="8">
    <source>
        <dbReference type="ARBA" id="ARBA00023136"/>
    </source>
</evidence>
<dbReference type="Proteomes" id="UP000253606">
    <property type="component" value="Plasmid pACPOL2"/>
</dbReference>
<dbReference type="EMBL" id="CP030842">
    <property type="protein sequence ID" value="AXC16038.1"/>
    <property type="molecule type" value="Genomic_DNA"/>
</dbReference>
<dbReference type="SMART" id="SM00382">
    <property type="entry name" value="AAA"/>
    <property type="match status" value="1"/>
</dbReference>
<dbReference type="Pfam" id="PF00664">
    <property type="entry name" value="ABC_membrane"/>
    <property type="match status" value="1"/>
</dbReference>
<dbReference type="FunFam" id="3.40.50.300:FF:000221">
    <property type="entry name" value="Multidrug ABC transporter ATP-binding protein"/>
    <property type="match status" value="1"/>
</dbReference>
<feature type="transmembrane region" description="Helical" evidence="9">
    <location>
        <begin position="12"/>
        <end position="33"/>
    </location>
</feature>
<dbReference type="GO" id="GO:0015421">
    <property type="term" value="F:ABC-type oligopeptide transporter activity"/>
    <property type="evidence" value="ECO:0007669"/>
    <property type="project" value="TreeGrafter"/>
</dbReference>
<organism evidence="12 13">
    <name type="scientific">Acidisarcina polymorpha</name>
    <dbReference type="NCBI Taxonomy" id="2211140"/>
    <lineage>
        <taxon>Bacteria</taxon>
        <taxon>Pseudomonadati</taxon>
        <taxon>Acidobacteriota</taxon>
        <taxon>Terriglobia</taxon>
        <taxon>Terriglobales</taxon>
        <taxon>Acidobacteriaceae</taxon>
        <taxon>Acidisarcina</taxon>
    </lineage>
</organism>
<evidence type="ECO:0000256" key="9">
    <source>
        <dbReference type="SAM" id="Phobius"/>
    </source>
</evidence>
<evidence type="ECO:0000256" key="6">
    <source>
        <dbReference type="ARBA" id="ARBA00022840"/>
    </source>
</evidence>
<evidence type="ECO:0000313" key="12">
    <source>
        <dbReference type="EMBL" id="AXC16038.1"/>
    </source>
</evidence>
<evidence type="ECO:0000313" key="13">
    <source>
        <dbReference type="Proteomes" id="UP000253606"/>
    </source>
</evidence>
<proteinExistence type="predicted"/>
<keyword evidence="13" id="KW-1185">Reference proteome</keyword>
<dbReference type="GO" id="GO:0016887">
    <property type="term" value="F:ATP hydrolysis activity"/>
    <property type="evidence" value="ECO:0007669"/>
    <property type="project" value="InterPro"/>
</dbReference>
<dbReference type="GO" id="GO:0005524">
    <property type="term" value="F:ATP binding"/>
    <property type="evidence" value="ECO:0007669"/>
    <property type="project" value="UniProtKB-KW"/>
</dbReference>
<keyword evidence="12" id="KW-0614">Plasmid</keyword>
<geneLocation type="plasmid" evidence="13">
    <name>pacpol2</name>
</geneLocation>
<dbReference type="PROSITE" id="PS50893">
    <property type="entry name" value="ABC_TRANSPORTER_2"/>
    <property type="match status" value="1"/>
</dbReference>
<accession>A0A2Z5GAL2</accession>
<evidence type="ECO:0000259" key="11">
    <source>
        <dbReference type="PROSITE" id="PS50929"/>
    </source>
</evidence>
<dbReference type="InterPro" id="IPR003593">
    <property type="entry name" value="AAA+_ATPase"/>
</dbReference>
<dbReference type="PROSITE" id="PS50929">
    <property type="entry name" value="ABC_TM1F"/>
    <property type="match status" value="1"/>
</dbReference>
<dbReference type="GO" id="GO:0005886">
    <property type="term" value="C:plasma membrane"/>
    <property type="evidence" value="ECO:0007669"/>
    <property type="project" value="UniProtKB-SubCell"/>
</dbReference>
<dbReference type="PANTHER" id="PTHR43394:SF1">
    <property type="entry name" value="ATP-BINDING CASSETTE SUB-FAMILY B MEMBER 10, MITOCHONDRIAL"/>
    <property type="match status" value="1"/>
</dbReference>
<reference evidence="12 13" key="1">
    <citation type="journal article" date="2018" name="Front. Microbiol.">
        <title>Hydrolytic Capabilities as a Key to Environmental Success: Chitinolytic and Cellulolytic Acidobacteria From Acidic Sub-arctic Soils and Boreal Peatlands.</title>
        <authorList>
            <person name="Belova S.E."/>
            <person name="Ravin N.V."/>
            <person name="Pankratov T.A."/>
            <person name="Rakitin A.L."/>
            <person name="Ivanova A.A."/>
            <person name="Beletsky A.V."/>
            <person name="Mardanov A.V."/>
            <person name="Sinninghe Damste J.S."/>
            <person name="Dedysh S.N."/>
        </authorList>
    </citation>
    <scope>NUCLEOTIDE SEQUENCE [LARGE SCALE GENOMIC DNA]</scope>
    <source>
        <strain evidence="12 13">SBC82</strain>
        <plasmid evidence="13">pacpol2</plasmid>
    </source>
</reference>
<feature type="domain" description="ABC transporter" evidence="10">
    <location>
        <begin position="355"/>
        <end position="589"/>
    </location>
</feature>
<comment type="subcellular location">
    <subcellularLocation>
        <location evidence="1">Cell membrane</location>
        <topology evidence="1">Multi-pass membrane protein</topology>
    </subcellularLocation>
</comment>
<feature type="transmembrane region" description="Helical" evidence="9">
    <location>
        <begin position="74"/>
        <end position="95"/>
    </location>
</feature>
<dbReference type="Pfam" id="PF00005">
    <property type="entry name" value="ABC_tran"/>
    <property type="match status" value="1"/>
</dbReference>
<dbReference type="InterPro" id="IPR017871">
    <property type="entry name" value="ABC_transporter-like_CS"/>
</dbReference>
<dbReference type="InterPro" id="IPR039421">
    <property type="entry name" value="Type_1_exporter"/>
</dbReference>
<sequence>MNKLLRQLVKPYRAGLVIIFLAMVIETLMGLAAPWPIKIIIDNVAGNHRLAIFADAERYFPALMHTLGTGNLRVAGFAGLLVVLIALIGSIASYVEDYQTESVGQWIAHDLRLRTYDHLQRLSLSFYDTHQTGALLSTITNDILTIENFASSSTLAMLVDILTIVEMLVLMFLLDWDFALIAVGVTPFLLFFMARFKKAVRQATRNVRQKESDILSIVQEGLESERVVQAFGLEELEEKKLEGASRASVDAALSARRVKALMSPLTNMIVALCTGFVLWRGAALIVHGSMTAGTLIVFLAYLTRFFKPVQDIAKMTNNIAQVGVAVERVQAILETDVTIAERADAQEPQAVRGEIVFDHVGFGYDKQSPVLQDVHFTVEPGQFCGIVGPTGGGKSTVVSLIARFYDPTCGGVSLDGVDIRNYKLRGLRNQLGFVLQDTVLFRGSVRDNIAYGRPSATEEEIREAARMANAEEFILRMPRGYDTIVGERGLTLSGGQRQRIGIARAIVRNSPILILDEPTAALDTESETLVIEALERLMKGRTVITIAHRLSTIRCADKIVVLKGGVVAEQGTHEELMSVRGIYHGLHNLQMGRTAPAPAAAVPIYCDVKESAEIAAVGS</sequence>
<dbReference type="RefSeq" id="WP_114211241.1">
    <property type="nucleotide sequence ID" value="NZ_CP030842.1"/>
</dbReference>
<dbReference type="SUPFAM" id="SSF52540">
    <property type="entry name" value="P-loop containing nucleoside triphosphate hydrolases"/>
    <property type="match status" value="1"/>
</dbReference>
<keyword evidence="3" id="KW-1003">Cell membrane</keyword>
<dbReference type="PANTHER" id="PTHR43394">
    <property type="entry name" value="ATP-DEPENDENT PERMEASE MDL1, MITOCHONDRIAL"/>
    <property type="match status" value="1"/>
</dbReference>
<dbReference type="InterPro" id="IPR011527">
    <property type="entry name" value="ABC1_TM_dom"/>
</dbReference>
<evidence type="ECO:0000256" key="4">
    <source>
        <dbReference type="ARBA" id="ARBA00022692"/>
    </source>
</evidence>
<dbReference type="OrthoDB" id="9762778at2"/>
<dbReference type="InterPro" id="IPR036640">
    <property type="entry name" value="ABC1_TM_sf"/>
</dbReference>
<keyword evidence="8 9" id="KW-0472">Membrane</keyword>
<dbReference type="SUPFAM" id="SSF90123">
    <property type="entry name" value="ABC transporter transmembrane region"/>
    <property type="match status" value="1"/>
</dbReference>
<dbReference type="AlphaFoldDB" id="A0A2Z5GAL2"/>
<evidence type="ECO:0000256" key="2">
    <source>
        <dbReference type="ARBA" id="ARBA00022448"/>
    </source>
</evidence>
<feature type="transmembrane region" description="Helical" evidence="9">
    <location>
        <begin position="285"/>
        <end position="306"/>
    </location>
</feature>
<dbReference type="Gene3D" id="3.40.50.300">
    <property type="entry name" value="P-loop containing nucleotide triphosphate hydrolases"/>
    <property type="match status" value="1"/>
</dbReference>
<evidence type="ECO:0000259" key="10">
    <source>
        <dbReference type="PROSITE" id="PS50893"/>
    </source>
</evidence>
<keyword evidence="7 9" id="KW-1133">Transmembrane helix</keyword>
<protein>
    <submittedName>
        <fullName evidence="12">Lipid A export ATP-binding/permease protein MsbA</fullName>
    </submittedName>
</protein>
<dbReference type="PROSITE" id="PS00211">
    <property type="entry name" value="ABC_TRANSPORTER_1"/>
    <property type="match status" value="1"/>
</dbReference>
<evidence type="ECO:0000256" key="3">
    <source>
        <dbReference type="ARBA" id="ARBA00022475"/>
    </source>
</evidence>
<keyword evidence="4 9" id="KW-0812">Transmembrane</keyword>
<gene>
    <name evidence="12" type="ORF">ACPOL_6828</name>
</gene>
<evidence type="ECO:0000256" key="5">
    <source>
        <dbReference type="ARBA" id="ARBA00022741"/>
    </source>
</evidence>
<evidence type="ECO:0000256" key="1">
    <source>
        <dbReference type="ARBA" id="ARBA00004651"/>
    </source>
</evidence>
<keyword evidence="5" id="KW-0547">Nucleotide-binding</keyword>
<feature type="domain" description="ABC transmembrane type-1" evidence="11">
    <location>
        <begin position="17"/>
        <end position="321"/>
    </location>
</feature>